<name>A0AAV4VUJ6_CAEEX</name>
<comment type="similarity">
    <text evidence="3">Belongs to the WD repeat WDR3/UTP12 family.</text>
</comment>
<dbReference type="PROSITE" id="PS50082">
    <property type="entry name" value="WD_REPEATS_2"/>
    <property type="match status" value="4"/>
</dbReference>
<dbReference type="Pfam" id="PF04003">
    <property type="entry name" value="Utp12"/>
    <property type="match status" value="1"/>
</dbReference>
<evidence type="ECO:0000256" key="1">
    <source>
        <dbReference type="ARBA" id="ARBA00022574"/>
    </source>
</evidence>
<dbReference type="AlphaFoldDB" id="A0AAV4VUJ6"/>
<dbReference type="GO" id="GO:0030515">
    <property type="term" value="F:snoRNA binding"/>
    <property type="evidence" value="ECO:0007669"/>
    <property type="project" value="TreeGrafter"/>
</dbReference>
<dbReference type="EMBL" id="BPLR01015057">
    <property type="protein sequence ID" value="GIY73279.1"/>
    <property type="molecule type" value="Genomic_DNA"/>
</dbReference>
<dbReference type="Gene3D" id="2.130.10.10">
    <property type="entry name" value="YVTN repeat-like/Quinoprotein amine dehydrogenase"/>
    <property type="match status" value="3"/>
</dbReference>
<evidence type="ECO:0000256" key="3">
    <source>
        <dbReference type="ARBA" id="ARBA00038229"/>
    </source>
</evidence>
<dbReference type="GO" id="GO:0034388">
    <property type="term" value="C:Pwp2p-containing subcomplex of 90S preribosome"/>
    <property type="evidence" value="ECO:0007669"/>
    <property type="project" value="TreeGrafter"/>
</dbReference>
<evidence type="ECO:0000256" key="5">
    <source>
        <dbReference type="SAM" id="Coils"/>
    </source>
</evidence>
<organism evidence="7 8">
    <name type="scientific">Caerostris extrusa</name>
    <name type="common">Bark spider</name>
    <name type="synonym">Caerostris bankana</name>
    <dbReference type="NCBI Taxonomy" id="172846"/>
    <lineage>
        <taxon>Eukaryota</taxon>
        <taxon>Metazoa</taxon>
        <taxon>Ecdysozoa</taxon>
        <taxon>Arthropoda</taxon>
        <taxon>Chelicerata</taxon>
        <taxon>Arachnida</taxon>
        <taxon>Araneae</taxon>
        <taxon>Araneomorphae</taxon>
        <taxon>Entelegynae</taxon>
        <taxon>Araneoidea</taxon>
        <taxon>Araneidae</taxon>
        <taxon>Caerostris</taxon>
    </lineage>
</organism>
<evidence type="ECO:0000259" key="6">
    <source>
        <dbReference type="Pfam" id="PF04003"/>
    </source>
</evidence>
<dbReference type="GO" id="GO:0032040">
    <property type="term" value="C:small-subunit processome"/>
    <property type="evidence" value="ECO:0007669"/>
    <property type="project" value="TreeGrafter"/>
</dbReference>
<feature type="non-terminal residue" evidence="7">
    <location>
        <position position="1"/>
    </location>
</feature>
<dbReference type="InterPro" id="IPR007148">
    <property type="entry name" value="SSU_processome_Utp12"/>
</dbReference>
<keyword evidence="1 4" id="KW-0853">WD repeat</keyword>
<keyword evidence="8" id="KW-1185">Reference proteome</keyword>
<dbReference type="InterPro" id="IPR015943">
    <property type="entry name" value="WD40/YVTN_repeat-like_dom_sf"/>
</dbReference>
<gene>
    <name evidence="7" type="primary">WDR3</name>
    <name evidence="7" type="ORF">CEXT_146391</name>
</gene>
<dbReference type="PROSITE" id="PS00678">
    <property type="entry name" value="WD_REPEATS_1"/>
    <property type="match status" value="1"/>
</dbReference>
<reference evidence="7 8" key="1">
    <citation type="submission" date="2021-06" db="EMBL/GenBank/DDBJ databases">
        <title>Caerostris extrusa draft genome.</title>
        <authorList>
            <person name="Kono N."/>
            <person name="Arakawa K."/>
        </authorList>
    </citation>
    <scope>NUCLEOTIDE SEQUENCE [LARGE SCALE GENOMIC DNA]</scope>
</reference>
<comment type="caution">
    <text evidence="7">The sequence shown here is derived from an EMBL/GenBank/DDBJ whole genome shotgun (WGS) entry which is preliminary data.</text>
</comment>
<evidence type="ECO:0000313" key="7">
    <source>
        <dbReference type="EMBL" id="GIY73279.1"/>
    </source>
</evidence>
<dbReference type="SMART" id="SM00320">
    <property type="entry name" value="WD40"/>
    <property type="match status" value="7"/>
</dbReference>
<dbReference type="CDD" id="cd00200">
    <property type="entry name" value="WD40"/>
    <property type="match status" value="1"/>
</dbReference>
<dbReference type="InterPro" id="IPR001680">
    <property type="entry name" value="WD40_rpt"/>
</dbReference>
<evidence type="ECO:0000313" key="8">
    <source>
        <dbReference type="Proteomes" id="UP001054945"/>
    </source>
</evidence>
<dbReference type="Pfam" id="PF25172">
    <property type="entry name" value="Beta-prop_WDR3_2nd"/>
    <property type="match status" value="1"/>
</dbReference>
<feature type="repeat" description="WD" evidence="4">
    <location>
        <begin position="379"/>
        <end position="411"/>
    </location>
</feature>
<dbReference type="InterPro" id="IPR036322">
    <property type="entry name" value="WD40_repeat_dom_sf"/>
</dbReference>
<dbReference type="GO" id="GO:0030490">
    <property type="term" value="P:maturation of SSU-rRNA"/>
    <property type="evidence" value="ECO:0007669"/>
    <property type="project" value="TreeGrafter"/>
</dbReference>
<proteinExistence type="inferred from homology"/>
<feature type="coiled-coil region" evidence="5">
    <location>
        <begin position="462"/>
        <end position="492"/>
    </location>
</feature>
<dbReference type="SUPFAM" id="SSF50978">
    <property type="entry name" value="WD40 repeat-like"/>
    <property type="match status" value="1"/>
</dbReference>
<keyword evidence="5" id="KW-0175">Coiled coil</keyword>
<protein>
    <submittedName>
        <fullName evidence="7">WD repeat-containing protein 3</fullName>
    </submittedName>
</protein>
<feature type="repeat" description="WD" evidence="4">
    <location>
        <begin position="193"/>
        <end position="225"/>
    </location>
</feature>
<dbReference type="FunFam" id="2.130.10.10:FF:000157">
    <property type="entry name" value="WD repeat domain 3"/>
    <property type="match status" value="1"/>
</dbReference>
<keyword evidence="2" id="KW-0677">Repeat</keyword>
<dbReference type="PANTHER" id="PTHR19853">
    <property type="entry name" value="WD REPEAT CONTAINING PROTEIN 3 WDR3"/>
    <property type="match status" value="1"/>
</dbReference>
<dbReference type="InterPro" id="IPR019775">
    <property type="entry name" value="WD40_repeat_CS"/>
</dbReference>
<dbReference type="InterPro" id="IPR051570">
    <property type="entry name" value="TBC1_cilium_biogenesis"/>
</dbReference>
<dbReference type="Proteomes" id="UP001054945">
    <property type="component" value="Unassembled WGS sequence"/>
</dbReference>
<feature type="repeat" description="WD" evidence="4">
    <location>
        <begin position="288"/>
        <end position="329"/>
    </location>
</feature>
<feature type="repeat" description="WD" evidence="4">
    <location>
        <begin position="340"/>
        <end position="378"/>
    </location>
</feature>
<evidence type="ECO:0000256" key="2">
    <source>
        <dbReference type="ARBA" id="ARBA00022737"/>
    </source>
</evidence>
<dbReference type="InterPro" id="IPR020472">
    <property type="entry name" value="WD40_PAC1"/>
</dbReference>
<evidence type="ECO:0000256" key="4">
    <source>
        <dbReference type="PROSITE-ProRule" id="PRU00221"/>
    </source>
</evidence>
<dbReference type="PANTHER" id="PTHR19853:SF0">
    <property type="entry name" value="WD REPEAT-CONTAINING PROTEIN 3"/>
    <property type="match status" value="1"/>
</dbReference>
<feature type="domain" description="Small-subunit processome Utp12" evidence="6">
    <location>
        <begin position="515"/>
        <end position="604"/>
    </location>
</feature>
<dbReference type="PRINTS" id="PR00320">
    <property type="entry name" value="GPROTEINBRPT"/>
</dbReference>
<accession>A0AAV4VUJ6</accession>
<dbReference type="PROSITE" id="PS50294">
    <property type="entry name" value="WD_REPEATS_REGION"/>
    <property type="match status" value="2"/>
</dbReference>
<sequence>SKFKSTEVGELSYTENKAASIIVDPTERIIAVHVKMLMKMIVIMVKHHCQLMMNITLKPIQLISKLILVAFLSTKRDIAKITALLKNNTVVQYEFDLKIKHNDYQVSRSISMPGHRSFVRTVSCSSDGYSILSACDQSVKIWRSEEQKCATTLPCDASLCSVFVPGNNHCIIGTKNGKLNIFDIDKHELVNSIDAHDGFVKCICLSQARVTSGGSDKEIKFWDFELVRDEKQSESRKMLSLSVKRTLQMPEEALCLKYSPDGKKLAIALLDSTVQVLFADSLKLAFSLYGHEFPVSCLDISHDNSLIITGSSDRTIRIWSMEFGSCNKRLKIANEKGLPNDKSITCLQFLPKTHLFFSGSKDHLVRQWDADNFQKIITLKGHQNEITAMTVHPDGTFVVTASKDRSIRTWEKTREPLILQEQQEIEAEEREKETEDLPTVPGEVNKEVALPGMKTPQTIRTVDQLIEALELYEVEVKQLKEYELQCEKADKKLPPPPTHMLFIAYRVNTPIEYMKKIALKIKPSELEGVLLHLPFNYALEFLKVIAEFVDRGWETEFCEKCVTFLVRVHFDQISTTQSIRPVINKLKEKLFQQMHHIRDAIGFAKVVSNLHLHTIESQEDISSMFSELMKKKRNRKRIERPVVSFI</sequence>